<protein>
    <recommendedName>
        <fullName evidence="4">Type III effector protein</fullName>
    </recommendedName>
</protein>
<reference evidence="3" key="1">
    <citation type="journal article" date="2019" name="Int. J. Syst. Evol. Microbiol.">
        <title>The Global Catalogue of Microorganisms (GCM) 10K type strain sequencing project: providing services to taxonomists for standard genome sequencing and annotation.</title>
        <authorList>
            <consortium name="The Broad Institute Genomics Platform"/>
            <consortium name="The Broad Institute Genome Sequencing Center for Infectious Disease"/>
            <person name="Wu L."/>
            <person name="Ma J."/>
        </authorList>
    </citation>
    <scope>NUCLEOTIDE SEQUENCE [LARGE SCALE GENOMIC DNA]</scope>
    <source>
        <strain evidence="3">NBRC 101365</strain>
    </source>
</reference>
<name>A0ABQ6CKM1_9HYPH</name>
<comment type="caution">
    <text evidence="2">The sequence shown here is derived from an EMBL/GenBank/DDBJ whole genome shotgun (WGS) entry which is preliminary data.</text>
</comment>
<dbReference type="RefSeq" id="WP_284311642.1">
    <property type="nucleotide sequence ID" value="NZ_BSPC01000015.1"/>
</dbReference>
<organism evidence="2 3">
    <name type="scientific">Labrys miyagiensis</name>
    <dbReference type="NCBI Taxonomy" id="346912"/>
    <lineage>
        <taxon>Bacteria</taxon>
        <taxon>Pseudomonadati</taxon>
        <taxon>Pseudomonadota</taxon>
        <taxon>Alphaproteobacteria</taxon>
        <taxon>Hyphomicrobiales</taxon>
        <taxon>Xanthobacteraceae</taxon>
        <taxon>Labrys</taxon>
    </lineage>
</organism>
<dbReference type="Proteomes" id="UP001156882">
    <property type="component" value="Unassembled WGS sequence"/>
</dbReference>
<sequence length="147" mass="15670">MAGLGQQREATDGANTVAALGLRRAALRGMLASPIIDADDQKGLRDELISELRSIANSISRAPAKNAVELCAKLDVLGEEYRPDGDSGSIRELIASIRRDVVSLTARPAAQERASFQTIRPLHNARPAEQQPAATEAPTAETKNDAE</sequence>
<evidence type="ECO:0000256" key="1">
    <source>
        <dbReference type="SAM" id="MobiDB-lite"/>
    </source>
</evidence>
<dbReference type="EMBL" id="BSPC01000015">
    <property type="protein sequence ID" value="GLS18771.1"/>
    <property type="molecule type" value="Genomic_DNA"/>
</dbReference>
<evidence type="ECO:0000313" key="2">
    <source>
        <dbReference type="EMBL" id="GLS18771.1"/>
    </source>
</evidence>
<feature type="compositionally biased region" description="Low complexity" evidence="1">
    <location>
        <begin position="127"/>
        <end position="141"/>
    </location>
</feature>
<proteinExistence type="predicted"/>
<gene>
    <name evidence="2" type="ORF">GCM10007874_17880</name>
</gene>
<keyword evidence="3" id="KW-1185">Reference proteome</keyword>
<evidence type="ECO:0000313" key="3">
    <source>
        <dbReference type="Proteomes" id="UP001156882"/>
    </source>
</evidence>
<evidence type="ECO:0008006" key="4">
    <source>
        <dbReference type="Google" id="ProtNLM"/>
    </source>
</evidence>
<accession>A0ABQ6CKM1</accession>
<feature type="region of interest" description="Disordered" evidence="1">
    <location>
        <begin position="110"/>
        <end position="147"/>
    </location>
</feature>